<evidence type="ECO:0000256" key="13">
    <source>
        <dbReference type="SAM" id="MobiDB-lite"/>
    </source>
</evidence>
<keyword evidence="17" id="KW-1185">Reference proteome</keyword>
<sequence>MAGLCFSSALSRLRSPAEPLLLGQRRHTELQEEKRHHLSRHICRSAAGSCCSGEAEGCQTGRLDWAPEGWDLLLERRTWTRPERPASREAVALLGKLQSFGPSGIHLSTVQGTLVSLVLYCQWLQFSLATLGLCDPLQTHVEKQFPLAPFTLRHPRVQHTQPCFPGSTFKSQKQQKETQSKQPTKSWKKSQSKELSRMKHLNGLFAEGPRRAPLEASRGCEDRAGGRLGGPWMAGQRREALASPSFSRKTWGGHSPLGGRGWPCPGASLFGGLGGAGGAGQAGLNWVSLPLVQPQPLVDELLSHKLSEDQIELKEKQLSTMRVDVCSTETLKCLKDKTGGKKFSKEFEEASAKLEEFVHSLDKQVKNGPSLTEVLENAGIFYEAQYKEVKVVANDLPLLSSGLVEERKEKPAPSTPAPTKMPESTPKASPQMAATPAAAAASGAPPVAAPMLVPAPITPPASKPASQTPLPSSPALPLPNLANVDLAKISSILSSLTSVMKNTGVSPASRPSPSTPTSPSSLMGVLKTPATGPLVASPNPLASILSKVEITPESILSALSKSQAQAAPGLQGLSSFLQSVAGNPGQPSEMAPQSTSPAPANTPAAPGKGRNALSTTQPFLPQSLSYSPNSSSAGEVSSTSVNKVPSGQGPGLSGLSGSGFKPPINSLGFASCQAPSPSLRPVEAPTPQSSEILEAKMEPEPTSPSLEMKIHNFLKGNPGFSGLNLNIPILSSLGSSSLPPESHSSSSPDFNRGPTSTSMDSIDGTPVRDERSGTPTQDEMMDKPSSSNVDTMSLLSKIISPGSSTPSSTRSPLQSRDDSYPQELPNSAYRPFAAEHGGLHQGTMKEHFSLPPGAPRDPGAQPPCDHSGQPLGRAREGLGIAALARDALGSSLSVGSSVPAQRNGTNRVLRHVSIAEDQNSLMDSMAFAWSGDRRLEDGRSQALLCLSLGKSFGHLRPGPQECHCSAPFCRESPVVPQAGMGSAALPSQVAERLALYRRLKAAADERQAEQSLRGKRPILVSLPDGQSVECESWTTTPYRLALQISQSLAETVVTARVNGGLYDLDRPLEGDATVEFLGFDSQAGQELFWHSSAHLLGEAAERFYGALLCHGPSTEQGFFYDLYLDEERKVSSKDLPELEELCKATVAAQIPFERLEVSREDLLELFKHNRFKLDIIRRRVKSRTATVYRCGTLVDLCQGPHLRHSGEIRALKLLKVCAPRRKYPSGSATRAGQMNSATSWQGDPSGESLQRIYGISFPSAQQLAAWECAQEEAAQRDHRRIGMVGVRAAVLMPKDQELFFFHPLSPGSCFFLPKGTHIYTTLMDFIKVWGPGALGLAGSGVCYSRTRRGRRSNRPVYLQSEYLKRGFSEVITPNIFNAKLWETSGHWEHYGENMFSFPVEGQTFALKPMNCPGHCLMFGHRPRSWRELPLRLADFGVLHRNESSGSLTGLTRVRRFQQDDAHIFCTMDQLQGEIRGCLDFLQAVYSVFGFTFRFFLSTRPEHFLGDPPLWDQAEQVDIQIQDALGRYHQCATIQLDFQMPLRFNLSYKGSPSPALVSPLQQGRGGSREAGHDPPGSAGLRGEDAGCLGRELRGQMVMVGRKEVTHRTVNVRSRDNHRHGERDLQQVQLRLRELQETRVRNAEEIF</sequence>
<dbReference type="InterPro" id="IPR012947">
    <property type="entry name" value="tRNA_SAD"/>
</dbReference>
<organism evidence="16 17">
    <name type="scientific">Ophiophagus hannah</name>
    <name type="common">King cobra</name>
    <name type="synonym">Naja hannah</name>
    <dbReference type="NCBI Taxonomy" id="8665"/>
    <lineage>
        <taxon>Eukaryota</taxon>
        <taxon>Metazoa</taxon>
        <taxon>Chordata</taxon>
        <taxon>Craniata</taxon>
        <taxon>Vertebrata</taxon>
        <taxon>Euteleostomi</taxon>
        <taxon>Lepidosauria</taxon>
        <taxon>Squamata</taxon>
        <taxon>Bifurcata</taxon>
        <taxon>Unidentata</taxon>
        <taxon>Episquamata</taxon>
        <taxon>Toxicofera</taxon>
        <taxon>Serpentes</taxon>
        <taxon>Colubroidea</taxon>
        <taxon>Elapidae</taxon>
        <taxon>Elapinae</taxon>
        <taxon>Ophiophagus</taxon>
    </lineage>
</organism>
<dbReference type="Pfam" id="PF00587">
    <property type="entry name" value="tRNA-synt_2b"/>
    <property type="match status" value="1"/>
</dbReference>
<dbReference type="InterPro" id="IPR036621">
    <property type="entry name" value="Anticodon-bd_dom_sf"/>
</dbReference>
<dbReference type="SUPFAM" id="SSF55681">
    <property type="entry name" value="Class II aaRS and biotin synthetases"/>
    <property type="match status" value="1"/>
</dbReference>
<evidence type="ECO:0000256" key="6">
    <source>
        <dbReference type="ARBA" id="ARBA00022833"/>
    </source>
</evidence>
<feature type="compositionally biased region" description="Low complexity" evidence="13">
    <location>
        <begin position="506"/>
        <end position="521"/>
    </location>
</feature>
<evidence type="ECO:0000256" key="5">
    <source>
        <dbReference type="ARBA" id="ARBA00022741"/>
    </source>
</evidence>
<dbReference type="InterPro" id="IPR004095">
    <property type="entry name" value="TGS"/>
</dbReference>
<feature type="compositionally biased region" description="Low complexity" evidence="13">
    <location>
        <begin position="428"/>
        <end position="441"/>
    </location>
</feature>
<dbReference type="SMART" id="SM00863">
    <property type="entry name" value="tRNA_SAD"/>
    <property type="match status" value="1"/>
</dbReference>
<dbReference type="Gene3D" id="3.30.930.10">
    <property type="entry name" value="Bira Bifunctional Protein, Domain 2"/>
    <property type="match status" value="2"/>
</dbReference>
<dbReference type="InterPro" id="IPR018163">
    <property type="entry name" value="Thr/Ala-tRNA-synth_IIc_edit"/>
</dbReference>
<dbReference type="CDD" id="cd01667">
    <property type="entry name" value="TGS_ThrRS"/>
    <property type="match status" value="1"/>
</dbReference>
<feature type="domain" description="Aminoacyl-transfer RNA synthetases class-II family profile" evidence="14">
    <location>
        <begin position="1364"/>
        <end position="1572"/>
    </location>
</feature>
<evidence type="ECO:0000256" key="11">
    <source>
        <dbReference type="ARBA" id="ARBA00049515"/>
    </source>
</evidence>
<evidence type="ECO:0000256" key="3">
    <source>
        <dbReference type="ARBA" id="ARBA00022598"/>
    </source>
</evidence>
<reference evidence="16 17" key="1">
    <citation type="journal article" date="2013" name="Proc. Natl. Acad. Sci. U.S.A.">
        <title>The king cobra genome reveals dynamic gene evolution and adaptation in the snake venom system.</title>
        <authorList>
            <person name="Vonk F.J."/>
            <person name="Casewell N.R."/>
            <person name="Henkel C.V."/>
            <person name="Heimberg A.M."/>
            <person name="Jansen H.J."/>
            <person name="McCleary R.J."/>
            <person name="Kerkkamp H.M."/>
            <person name="Vos R.A."/>
            <person name="Guerreiro I."/>
            <person name="Calvete J.J."/>
            <person name="Wuster W."/>
            <person name="Woods A.E."/>
            <person name="Logan J.M."/>
            <person name="Harrison R.A."/>
            <person name="Castoe T.A."/>
            <person name="de Koning A.P."/>
            <person name="Pollock D.D."/>
            <person name="Yandell M."/>
            <person name="Calderon D."/>
            <person name="Renjifo C."/>
            <person name="Currier R.B."/>
            <person name="Salgado D."/>
            <person name="Pla D."/>
            <person name="Sanz L."/>
            <person name="Hyder A.S."/>
            <person name="Ribeiro J.M."/>
            <person name="Arntzen J.W."/>
            <person name="van den Thillart G.E."/>
            <person name="Boetzer M."/>
            <person name="Pirovano W."/>
            <person name="Dirks R.P."/>
            <person name="Spaink H.P."/>
            <person name="Duboule D."/>
            <person name="McGlinn E."/>
            <person name="Kini R.M."/>
            <person name="Richardson M.K."/>
        </authorList>
    </citation>
    <scope>NUCLEOTIDE SEQUENCE</scope>
    <source>
        <tissue evidence="16">Blood</tissue>
    </source>
</reference>
<dbReference type="Gene3D" id="3.10.20.30">
    <property type="match status" value="1"/>
</dbReference>
<dbReference type="Gene3D" id="3.30.980.10">
    <property type="entry name" value="Threonyl-trna Synthetase, Chain A, domain 2"/>
    <property type="match status" value="1"/>
</dbReference>
<dbReference type="GO" id="GO:0046872">
    <property type="term" value="F:metal ion binding"/>
    <property type="evidence" value="ECO:0007669"/>
    <property type="project" value="UniProtKB-KW"/>
</dbReference>
<dbReference type="PRINTS" id="PR01047">
    <property type="entry name" value="TRNASYNTHTHR"/>
</dbReference>
<comment type="similarity">
    <text evidence="1">Belongs to the class-II aminoacyl-tRNA synthetase family.</text>
</comment>
<evidence type="ECO:0000256" key="7">
    <source>
        <dbReference type="ARBA" id="ARBA00022840"/>
    </source>
</evidence>
<feature type="region of interest" description="Disordered" evidence="13">
    <location>
        <begin position="577"/>
        <end position="659"/>
    </location>
</feature>
<dbReference type="GO" id="GO:0006435">
    <property type="term" value="P:threonyl-tRNA aminoacylation"/>
    <property type="evidence" value="ECO:0007669"/>
    <property type="project" value="InterPro"/>
</dbReference>
<keyword evidence="3" id="KW-0436">Ligase</keyword>
<protein>
    <recommendedName>
        <fullName evidence="2">threonine--tRNA ligase</fullName>
        <ecNumber evidence="2">6.1.1.3</ecNumber>
    </recommendedName>
    <alternativeName>
        <fullName evidence="10">Threonyl-tRNA synthetase</fullName>
    </alternativeName>
</protein>
<evidence type="ECO:0000256" key="4">
    <source>
        <dbReference type="ARBA" id="ARBA00022723"/>
    </source>
</evidence>
<dbReference type="GO" id="GO:0004829">
    <property type="term" value="F:threonine-tRNA ligase activity"/>
    <property type="evidence" value="ECO:0007669"/>
    <property type="project" value="UniProtKB-EC"/>
</dbReference>
<dbReference type="Pfam" id="PF07973">
    <property type="entry name" value="tRNA_SAD"/>
    <property type="match status" value="1"/>
</dbReference>
<evidence type="ECO:0000256" key="2">
    <source>
        <dbReference type="ARBA" id="ARBA00013163"/>
    </source>
</evidence>
<evidence type="ECO:0000259" key="15">
    <source>
        <dbReference type="PROSITE" id="PS51880"/>
    </source>
</evidence>
<gene>
    <name evidence="16" type="primary">TARS</name>
    <name evidence="16" type="ORF">L345_11229</name>
</gene>
<feature type="compositionally biased region" description="Gly residues" evidence="13">
    <location>
        <begin position="648"/>
        <end position="657"/>
    </location>
</feature>
<feature type="region of interest" description="Disordered" evidence="13">
    <location>
        <begin position="843"/>
        <end position="873"/>
    </location>
</feature>
<keyword evidence="4" id="KW-0479">Metal-binding</keyword>
<feature type="region of interest" description="Disordered" evidence="13">
    <location>
        <begin position="404"/>
        <end position="441"/>
    </location>
</feature>
<feature type="region of interest" description="Disordered" evidence="13">
    <location>
        <begin position="502"/>
        <end position="526"/>
    </location>
</feature>
<dbReference type="GO" id="GO:0005524">
    <property type="term" value="F:ATP binding"/>
    <property type="evidence" value="ECO:0007669"/>
    <property type="project" value="UniProtKB-KW"/>
</dbReference>
<dbReference type="InterPro" id="IPR045864">
    <property type="entry name" value="aa-tRNA-synth_II/BPL/LPL"/>
</dbReference>
<feature type="compositionally biased region" description="Low complexity" evidence="13">
    <location>
        <begin position="735"/>
        <end position="748"/>
    </location>
</feature>
<dbReference type="FunFam" id="3.30.980.10:FF:000003">
    <property type="entry name" value="Threonine--tRNA ligase, cytoplasmic"/>
    <property type="match status" value="1"/>
</dbReference>
<feature type="domain" description="TGS" evidence="15">
    <location>
        <begin position="1016"/>
        <end position="1078"/>
    </location>
</feature>
<proteinExistence type="inferred from homology"/>
<feature type="compositionally biased region" description="Polar residues" evidence="13">
    <location>
        <begin position="612"/>
        <end position="622"/>
    </location>
</feature>
<evidence type="ECO:0000256" key="12">
    <source>
        <dbReference type="SAM" id="Coils"/>
    </source>
</evidence>
<feature type="compositionally biased region" description="Low complexity" evidence="13">
    <location>
        <begin position="796"/>
        <end position="814"/>
    </location>
</feature>
<dbReference type="SUPFAM" id="SSF81271">
    <property type="entry name" value="TGS-like"/>
    <property type="match status" value="1"/>
</dbReference>
<dbReference type="Proteomes" id="UP000018936">
    <property type="component" value="Unassembled WGS sequence"/>
</dbReference>
<dbReference type="PANTHER" id="PTHR11451:SF36">
    <property type="entry name" value="THREONINE--TRNA LIGASE 1, CYTOPLASMIC"/>
    <property type="match status" value="1"/>
</dbReference>
<dbReference type="SUPFAM" id="SSF55186">
    <property type="entry name" value="ThrRS/AlaRS common domain"/>
    <property type="match status" value="1"/>
</dbReference>
<evidence type="ECO:0000256" key="10">
    <source>
        <dbReference type="ARBA" id="ARBA00031900"/>
    </source>
</evidence>
<feature type="compositionally biased region" description="Low complexity" evidence="13">
    <location>
        <begin position="623"/>
        <end position="640"/>
    </location>
</feature>
<evidence type="ECO:0000313" key="16">
    <source>
        <dbReference type="EMBL" id="ETE63010.1"/>
    </source>
</evidence>
<comment type="caution">
    <text evidence="16">The sequence shown here is derived from an EMBL/GenBank/DDBJ whole genome shotgun (WGS) entry which is preliminary data.</text>
</comment>
<feature type="coiled-coil region" evidence="12">
    <location>
        <begin position="1616"/>
        <end position="1643"/>
    </location>
</feature>
<comment type="catalytic activity">
    <reaction evidence="11">
        <text>tRNA(Thr) + L-threonine + ATP = L-threonyl-tRNA(Thr) + AMP + diphosphate + H(+)</text>
        <dbReference type="Rhea" id="RHEA:24624"/>
        <dbReference type="Rhea" id="RHEA-COMP:9670"/>
        <dbReference type="Rhea" id="RHEA-COMP:9704"/>
        <dbReference type="ChEBI" id="CHEBI:15378"/>
        <dbReference type="ChEBI" id="CHEBI:30616"/>
        <dbReference type="ChEBI" id="CHEBI:33019"/>
        <dbReference type="ChEBI" id="CHEBI:57926"/>
        <dbReference type="ChEBI" id="CHEBI:78442"/>
        <dbReference type="ChEBI" id="CHEBI:78534"/>
        <dbReference type="ChEBI" id="CHEBI:456215"/>
        <dbReference type="EC" id="6.1.1.3"/>
    </reaction>
</comment>
<evidence type="ECO:0000313" key="17">
    <source>
        <dbReference type="Proteomes" id="UP000018936"/>
    </source>
</evidence>
<keyword evidence="5" id="KW-0547">Nucleotide-binding</keyword>
<dbReference type="FunFam" id="3.10.20.30:FF:000006">
    <property type="entry name" value="Threonine--tRNA ligase, cytoplasmic"/>
    <property type="match status" value="1"/>
</dbReference>
<evidence type="ECO:0000259" key="14">
    <source>
        <dbReference type="PROSITE" id="PS50862"/>
    </source>
</evidence>
<dbReference type="CDD" id="cd00771">
    <property type="entry name" value="ThrRS_core"/>
    <property type="match status" value="1"/>
</dbReference>
<dbReference type="Pfam" id="PF02824">
    <property type="entry name" value="TGS"/>
    <property type="match status" value="1"/>
</dbReference>
<keyword evidence="9 16" id="KW-0030">Aminoacyl-tRNA synthetase</keyword>
<dbReference type="EMBL" id="AZIM01002952">
    <property type="protein sequence ID" value="ETE63010.1"/>
    <property type="molecule type" value="Genomic_DNA"/>
</dbReference>
<feature type="compositionally biased region" description="Polar residues" evidence="13">
    <location>
        <begin position="784"/>
        <end position="794"/>
    </location>
</feature>
<dbReference type="InterPro" id="IPR012676">
    <property type="entry name" value="TGS-like"/>
</dbReference>
<feature type="region of interest" description="Disordered" evidence="13">
    <location>
        <begin position="161"/>
        <end position="193"/>
    </location>
</feature>
<evidence type="ECO:0000256" key="8">
    <source>
        <dbReference type="ARBA" id="ARBA00022917"/>
    </source>
</evidence>
<dbReference type="PROSITE" id="PS50862">
    <property type="entry name" value="AA_TRNA_LIGASE_II"/>
    <property type="match status" value="1"/>
</dbReference>
<dbReference type="InterPro" id="IPR002320">
    <property type="entry name" value="Thr-tRNA-ligase_IIa"/>
</dbReference>
<feature type="region of interest" description="Disordered" evidence="13">
    <location>
        <begin position="735"/>
        <end position="826"/>
    </location>
</feature>
<dbReference type="PANTHER" id="PTHR11451">
    <property type="entry name" value="THREONINE-TRNA LIGASE"/>
    <property type="match status" value="1"/>
</dbReference>
<dbReference type="FunFam" id="3.30.930.10:FF:000002">
    <property type="entry name" value="Threonine--tRNA ligase"/>
    <property type="match status" value="1"/>
</dbReference>
<dbReference type="Gene3D" id="3.40.50.800">
    <property type="entry name" value="Anticodon-binding domain"/>
    <property type="match status" value="1"/>
</dbReference>
<dbReference type="GO" id="GO:0005739">
    <property type="term" value="C:mitochondrion"/>
    <property type="evidence" value="ECO:0007669"/>
    <property type="project" value="TreeGrafter"/>
</dbReference>
<keyword evidence="12" id="KW-0175">Coiled coil</keyword>
<dbReference type="InterPro" id="IPR006195">
    <property type="entry name" value="aa-tRNA-synth_II"/>
</dbReference>
<dbReference type="InterPro" id="IPR033728">
    <property type="entry name" value="ThrRS_core"/>
</dbReference>
<evidence type="ECO:0000256" key="9">
    <source>
        <dbReference type="ARBA" id="ARBA00023146"/>
    </source>
</evidence>
<dbReference type="OrthoDB" id="5423599at2759"/>
<dbReference type="EC" id="6.1.1.3" evidence="2"/>
<keyword evidence="8" id="KW-0648">Protein biosynthesis</keyword>
<feature type="region of interest" description="Disordered" evidence="13">
    <location>
        <begin position="1550"/>
        <end position="1584"/>
    </location>
</feature>
<name>V8NLT5_OPHHA</name>
<accession>V8NLT5</accession>
<dbReference type="InterPro" id="IPR012675">
    <property type="entry name" value="Beta-grasp_dom_sf"/>
</dbReference>
<keyword evidence="6" id="KW-0862">Zinc</keyword>
<dbReference type="InterPro" id="IPR002314">
    <property type="entry name" value="aa-tRNA-synt_IIb"/>
</dbReference>
<dbReference type="Gene3D" id="6.10.250.2560">
    <property type="match status" value="1"/>
</dbReference>
<feature type="region of interest" description="Disordered" evidence="13">
    <location>
        <begin position="668"/>
        <end position="687"/>
    </location>
</feature>
<keyword evidence="7" id="KW-0067">ATP-binding</keyword>
<dbReference type="PROSITE" id="PS51880">
    <property type="entry name" value="TGS"/>
    <property type="match status" value="1"/>
</dbReference>
<feature type="compositionally biased region" description="Low complexity" evidence="13">
    <location>
        <begin position="591"/>
        <end position="606"/>
    </location>
</feature>
<evidence type="ECO:0000256" key="1">
    <source>
        <dbReference type="ARBA" id="ARBA00008226"/>
    </source>
</evidence>